<dbReference type="Pfam" id="PF01839">
    <property type="entry name" value="FG-GAP"/>
    <property type="match status" value="4"/>
</dbReference>
<keyword evidence="6" id="KW-1185">Reference proteome</keyword>
<dbReference type="InterPro" id="IPR013519">
    <property type="entry name" value="Int_alpha_beta-p"/>
</dbReference>
<accession>A0A919A6Z9</accession>
<evidence type="ECO:0000313" key="6">
    <source>
        <dbReference type="Proteomes" id="UP000608024"/>
    </source>
</evidence>
<evidence type="ECO:0000256" key="2">
    <source>
        <dbReference type="ARBA" id="ARBA00022737"/>
    </source>
</evidence>
<dbReference type="EMBL" id="BNBT01000147">
    <property type="protein sequence ID" value="GHE86807.1"/>
    <property type="molecule type" value="Genomic_DNA"/>
</dbReference>
<evidence type="ECO:0000313" key="5">
    <source>
        <dbReference type="EMBL" id="GHE86807.1"/>
    </source>
</evidence>
<name>A0A919A6Z9_9ACTN</name>
<gene>
    <name evidence="5" type="ORF">GCM10018785_63090</name>
</gene>
<dbReference type="InterPro" id="IPR028994">
    <property type="entry name" value="Integrin_alpha_N"/>
</dbReference>
<protein>
    <recommendedName>
        <fullName evidence="7">Integrin-like protein</fullName>
    </recommendedName>
</protein>
<evidence type="ECO:0008006" key="7">
    <source>
        <dbReference type="Google" id="ProtNLM"/>
    </source>
</evidence>
<reference evidence="5" key="1">
    <citation type="journal article" date="2014" name="Int. J. Syst. Evol. Microbiol.">
        <title>Complete genome sequence of Corynebacterium casei LMG S-19264T (=DSM 44701T), isolated from a smear-ripened cheese.</title>
        <authorList>
            <consortium name="US DOE Joint Genome Institute (JGI-PGF)"/>
            <person name="Walter F."/>
            <person name="Albersmeier A."/>
            <person name="Kalinowski J."/>
            <person name="Ruckert C."/>
        </authorList>
    </citation>
    <scope>NUCLEOTIDE SEQUENCE</scope>
    <source>
        <strain evidence="5">JCM 4784</strain>
    </source>
</reference>
<dbReference type="Gene3D" id="2.130.10.130">
    <property type="entry name" value="Integrin alpha, N-terminal"/>
    <property type="match status" value="3"/>
</dbReference>
<dbReference type="Proteomes" id="UP000608024">
    <property type="component" value="Unassembled WGS sequence"/>
</dbReference>
<dbReference type="SMART" id="SM00191">
    <property type="entry name" value="Int_alpha"/>
    <property type="match status" value="5"/>
</dbReference>
<dbReference type="PANTHER" id="PTHR23221">
    <property type="entry name" value="GLYCOSYLPHOSPHATIDYLINOSITOL PHOSPHOLIPASE D"/>
    <property type="match status" value="1"/>
</dbReference>
<keyword evidence="1" id="KW-0732">Signal</keyword>
<keyword evidence="4" id="KW-0325">Glycoprotein</keyword>
<dbReference type="SUPFAM" id="SSF69318">
    <property type="entry name" value="Integrin alpha N-terminal domain"/>
    <property type="match status" value="1"/>
</dbReference>
<keyword evidence="3" id="KW-0378">Hydrolase</keyword>
<dbReference type="InterPro" id="IPR013517">
    <property type="entry name" value="FG-GAP"/>
</dbReference>
<organism evidence="5 6">
    <name type="scientific">Streptomyces longispororuber</name>
    <dbReference type="NCBI Taxonomy" id="68230"/>
    <lineage>
        <taxon>Bacteria</taxon>
        <taxon>Bacillati</taxon>
        <taxon>Actinomycetota</taxon>
        <taxon>Actinomycetes</taxon>
        <taxon>Kitasatosporales</taxon>
        <taxon>Streptomycetaceae</taxon>
        <taxon>Streptomyces</taxon>
    </lineage>
</organism>
<dbReference type="RefSeq" id="WP_190139547.1">
    <property type="nucleotide sequence ID" value="NZ_BNBT01000147.1"/>
</dbReference>
<evidence type="ECO:0000256" key="4">
    <source>
        <dbReference type="ARBA" id="ARBA00023180"/>
    </source>
</evidence>
<dbReference type="PANTHER" id="PTHR23221:SF7">
    <property type="entry name" value="PHOSPHATIDYLINOSITOL-GLYCAN-SPECIFIC PHOSPHOLIPASE D"/>
    <property type="match status" value="1"/>
</dbReference>
<reference evidence="5" key="2">
    <citation type="submission" date="2020-09" db="EMBL/GenBank/DDBJ databases">
        <authorList>
            <person name="Sun Q."/>
            <person name="Ohkuma M."/>
        </authorList>
    </citation>
    <scope>NUCLEOTIDE SEQUENCE</scope>
    <source>
        <strain evidence="5">JCM 4784</strain>
    </source>
</reference>
<proteinExistence type="predicted"/>
<dbReference type="GO" id="GO:0016787">
    <property type="term" value="F:hydrolase activity"/>
    <property type="evidence" value="ECO:0007669"/>
    <property type="project" value="UniProtKB-KW"/>
</dbReference>
<dbReference type="AlphaFoldDB" id="A0A919A6Z9"/>
<sequence length="508" mass="51757">MSRARRRARLTTPLVAMSLLTGGLTIWSLGQSPAEAATPAAPAAGRTAAAGATDDFNGDGYADLVVSAPGATVSGKKKAGYVAVTYGSKNGLDPARKKLVSRSTSGVPGSATTKQEFGRTVAKGDLDHDGYTDLVIGSGWKNTGAVIVWGSASGLTGGTKIDTYGFAPQAGDFDGDGKTDLALFAHVTSYGDDPVDQRAALWKGPITRAGKPAATLDFMDKSHWWSYGHDQRPDPNCSPEPDKPESCIDGPRSVEGPVAPKAVGDINGDGRADIAMNDYYGDGEWGNSVLYGTPTGFKRGDAPGSRGALAVGDINGDHYDDLVVGPGDYESKAMVAYGSKNGLKLGEGDLQKFDQDLPGVPGAEEDGDAFGASVAVGDVNRDGYADVALGVPGEDVNGVTDAGSVALVRGSAAGVTGTGAQAFQQDTAGIPGVGEKNDQFGDATALLDVTGDGRADLAASSVHENADAGALWSLRGTSTGLTAKKSVAFGPKDLSAPYVSALFGSTLR</sequence>
<dbReference type="PROSITE" id="PS51470">
    <property type="entry name" value="FG_GAP"/>
    <property type="match status" value="2"/>
</dbReference>
<evidence type="ECO:0000256" key="1">
    <source>
        <dbReference type="ARBA" id="ARBA00022729"/>
    </source>
</evidence>
<comment type="caution">
    <text evidence="5">The sequence shown here is derived from an EMBL/GenBank/DDBJ whole genome shotgun (WGS) entry which is preliminary data.</text>
</comment>
<keyword evidence="2" id="KW-0677">Repeat</keyword>
<evidence type="ECO:0000256" key="3">
    <source>
        <dbReference type="ARBA" id="ARBA00022801"/>
    </source>
</evidence>